<dbReference type="RefSeq" id="WP_213493833.1">
    <property type="nucleotide sequence ID" value="NZ_CP074694.1"/>
</dbReference>
<name>A0A8E6EWB3_9BACT</name>
<reference evidence="2" key="1">
    <citation type="submission" date="2021-05" db="EMBL/GenBank/DDBJ databases">
        <title>Complete genome sequence of the cellulolytic planctomycete Telmatocola sphagniphila SP2T and characterization of the first cellulase from planctomycetes.</title>
        <authorList>
            <person name="Rakitin A.L."/>
            <person name="Beletsky A.V."/>
            <person name="Naumoff D.G."/>
            <person name="Kulichevskaya I.S."/>
            <person name="Mardanov A.V."/>
            <person name="Ravin N.V."/>
            <person name="Dedysh S.N."/>
        </authorList>
    </citation>
    <scope>NUCLEOTIDE SEQUENCE</scope>
    <source>
        <strain evidence="2">SP2T</strain>
    </source>
</reference>
<dbReference type="AlphaFoldDB" id="A0A8E6EWB3"/>
<keyword evidence="3" id="KW-1185">Reference proteome</keyword>
<dbReference type="Proteomes" id="UP000676194">
    <property type="component" value="Chromosome"/>
</dbReference>
<evidence type="ECO:0000256" key="1">
    <source>
        <dbReference type="SAM" id="Phobius"/>
    </source>
</evidence>
<evidence type="ECO:0000313" key="3">
    <source>
        <dbReference type="Proteomes" id="UP000676194"/>
    </source>
</evidence>
<keyword evidence="1" id="KW-1133">Transmembrane helix</keyword>
<dbReference type="KEGG" id="tsph:KIH39_13840"/>
<proteinExistence type="predicted"/>
<accession>A0A8E6EWB3</accession>
<keyword evidence="1" id="KW-0472">Membrane</keyword>
<keyword evidence="1" id="KW-0812">Transmembrane</keyword>
<organism evidence="2 3">
    <name type="scientific">Telmatocola sphagniphila</name>
    <dbReference type="NCBI Taxonomy" id="1123043"/>
    <lineage>
        <taxon>Bacteria</taxon>
        <taxon>Pseudomonadati</taxon>
        <taxon>Planctomycetota</taxon>
        <taxon>Planctomycetia</taxon>
        <taxon>Gemmatales</taxon>
        <taxon>Gemmataceae</taxon>
    </lineage>
</organism>
<dbReference type="EMBL" id="CP074694">
    <property type="protein sequence ID" value="QVL29951.1"/>
    <property type="molecule type" value="Genomic_DNA"/>
</dbReference>
<sequence>MQVDINEVTDPDFKPVSTSTALLLWFFVCVGLPFMILSAFWANGFLGFKL</sequence>
<protein>
    <submittedName>
        <fullName evidence="2">Uncharacterized protein</fullName>
    </submittedName>
</protein>
<evidence type="ECO:0000313" key="2">
    <source>
        <dbReference type="EMBL" id="QVL29951.1"/>
    </source>
</evidence>
<gene>
    <name evidence="2" type="ORF">KIH39_13840</name>
</gene>
<feature type="transmembrane region" description="Helical" evidence="1">
    <location>
        <begin position="22"/>
        <end position="46"/>
    </location>
</feature>